<comment type="caution">
    <text evidence="1">The sequence shown here is derived from an EMBL/GenBank/DDBJ whole genome shotgun (WGS) entry which is preliminary data.</text>
</comment>
<dbReference type="AlphaFoldDB" id="A0A081G2X9"/>
<gene>
    <name evidence="1" type="ORF">ADIMK_0836</name>
</gene>
<evidence type="ECO:0000313" key="2">
    <source>
        <dbReference type="Proteomes" id="UP000028252"/>
    </source>
</evidence>
<proteinExistence type="predicted"/>
<dbReference type="EMBL" id="JMQN01000013">
    <property type="protein sequence ID" value="KEA65134.1"/>
    <property type="molecule type" value="Genomic_DNA"/>
</dbReference>
<evidence type="ECO:0000313" key="1">
    <source>
        <dbReference type="EMBL" id="KEA65134.1"/>
    </source>
</evidence>
<dbReference type="PATRIC" id="fig|1232683.4.peg.828"/>
<name>A0A081G2X9_9GAMM</name>
<accession>A0A081G2X9</accession>
<protein>
    <submittedName>
        <fullName evidence="1">Uncharacterized protein</fullName>
    </submittedName>
</protein>
<reference evidence="1 2" key="1">
    <citation type="submission" date="2014-04" db="EMBL/GenBank/DDBJ databases">
        <title>Marinobacterium kochiensis sp. nov., isolated from sediment sample collected from Kochi backwaters in Kerala, India.</title>
        <authorList>
            <person name="Singh A."/>
            <person name="Pinnaka A.K."/>
        </authorList>
    </citation>
    <scope>NUCLEOTIDE SEQUENCE [LARGE SCALE GENOMIC DNA]</scope>
    <source>
        <strain evidence="1 2">AK27</strain>
    </source>
</reference>
<sequence>MRNPGVSRTGFPIKFQTCISAKAWLTKSMGAILELAQ</sequence>
<keyword evidence="2" id="KW-1185">Reference proteome</keyword>
<dbReference type="Proteomes" id="UP000028252">
    <property type="component" value="Unassembled WGS sequence"/>
</dbReference>
<organism evidence="1 2">
    <name type="scientific">Marinobacterium lacunae</name>
    <dbReference type="NCBI Taxonomy" id="1232683"/>
    <lineage>
        <taxon>Bacteria</taxon>
        <taxon>Pseudomonadati</taxon>
        <taxon>Pseudomonadota</taxon>
        <taxon>Gammaproteobacteria</taxon>
        <taxon>Oceanospirillales</taxon>
        <taxon>Oceanospirillaceae</taxon>
        <taxon>Marinobacterium</taxon>
    </lineage>
</organism>